<keyword evidence="9" id="KW-0624">Polysaccharide degradation</keyword>
<dbReference type="PANTHER" id="PTHR42715">
    <property type="entry name" value="BETA-GLUCOSIDASE"/>
    <property type="match status" value="1"/>
</dbReference>
<dbReference type="Pfam" id="PF01915">
    <property type="entry name" value="Glyco_hydro_3_C"/>
    <property type="match status" value="1"/>
</dbReference>
<dbReference type="Gene3D" id="3.40.50.1700">
    <property type="entry name" value="Glycoside hydrolase family 3 C-terminal domain"/>
    <property type="match status" value="1"/>
</dbReference>
<dbReference type="SUPFAM" id="SSF52279">
    <property type="entry name" value="Beta-D-glucan exohydrolase, C-terminal domain"/>
    <property type="match status" value="1"/>
</dbReference>
<evidence type="ECO:0000256" key="3">
    <source>
        <dbReference type="ARBA" id="ARBA00005336"/>
    </source>
</evidence>
<dbReference type="Pfam" id="PF00933">
    <property type="entry name" value="Glyco_hydro_3"/>
    <property type="match status" value="1"/>
</dbReference>
<dbReference type="InterPro" id="IPR026891">
    <property type="entry name" value="Fn3-like"/>
</dbReference>
<dbReference type="EMBL" id="JAADYS010000056">
    <property type="protein sequence ID" value="KAF4472626.1"/>
    <property type="molecule type" value="Genomic_DNA"/>
</dbReference>
<evidence type="ECO:0000256" key="1">
    <source>
        <dbReference type="ARBA" id="ARBA00000448"/>
    </source>
</evidence>
<dbReference type="Gene3D" id="3.20.20.300">
    <property type="entry name" value="Glycoside hydrolase, family 3, N-terminal domain"/>
    <property type="match status" value="1"/>
</dbReference>
<keyword evidence="5" id="KW-0378">Hydrolase</keyword>
<evidence type="ECO:0000256" key="5">
    <source>
        <dbReference type="ARBA" id="ARBA00022801"/>
    </source>
</evidence>
<dbReference type="PRINTS" id="PR00133">
    <property type="entry name" value="GLHYDRLASE3"/>
</dbReference>
<evidence type="ECO:0000256" key="9">
    <source>
        <dbReference type="ARBA" id="ARBA00023326"/>
    </source>
</evidence>
<name>A0A8H4PMC2_9HYPO</name>
<dbReference type="InterPro" id="IPR013783">
    <property type="entry name" value="Ig-like_fold"/>
</dbReference>
<dbReference type="SUPFAM" id="SSF51445">
    <property type="entry name" value="(Trans)glycosidases"/>
    <property type="match status" value="1"/>
</dbReference>
<dbReference type="InterPro" id="IPR036962">
    <property type="entry name" value="Glyco_hydro_3_N_sf"/>
</dbReference>
<dbReference type="SMART" id="SM01217">
    <property type="entry name" value="Fn3_like"/>
    <property type="match status" value="1"/>
</dbReference>
<evidence type="ECO:0000256" key="4">
    <source>
        <dbReference type="ARBA" id="ARBA00012744"/>
    </source>
</evidence>
<dbReference type="Gene3D" id="2.60.40.10">
    <property type="entry name" value="Immunoglobulins"/>
    <property type="match status" value="1"/>
</dbReference>
<evidence type="ECO:0000256" key="6">
    <source>
        <dbReference type="ARBA" id="ARBA00023180"/>
    </source>
</evidence>
<comment type="catalytic activity">
    <reaction evidence="1">
        <text>Hydrolysis of terminal, non-reducing beta-D-glucosyl residues with release of beta-D-glucose.</text>
        <dbReference type="EC" id="3.2.1.21"/>
    </reaction>
</comment>
<dbReference type="InterPro" id="IPR036881">
    <property type="entry name" value="Glyco_hydro_3_C_sf"/>
</dbReference>
<evidence type="ECO:0000313" key="11">
    <source>
        <dbReference type="EMBL" id="KAF4472626.1"/>
    </source>
</evidence>
<keyword evidence="12" id="KW-1185">Reference proteome</keyword>
<feature type="domain" description="Fibronectin type III-like" evidence="10">
    <location>
        <begin position="572"/>
        <end position="638"/>
    </location>
</feature>
<organism evidence="11 12">
    <name type="scientific">Fusarium albosuccineum</name>
    <dbReference type="NCBI Taxonomy" id="1237068"/>
    <lineage>
        <taxon>Eukaryota</taxon>
        <taxon>Fungi</taxon>
        <taxon>Dikarya</taxon>
        <taxon>Ascomycota</taxon>
        <taxon>Pezizomycotina</taxon>
        <taxon>Sordariomycetes</taxon>
        <taxon>Hypocreomycetidae</taxon>
        <taxon>Hypocreales</taxon>
        <taxon>Nectriaceae</taxon>
        <taxon>Fusarium</taxon>
        <taxon>Fusarium decemcellulare species complex</taxon>
    </lineage>
</organism>
<dbReference type="GO" id="GO:0008422">
    <property type="term" value="F:beta-glucosidase activity"/>
    <property type="evidence" value="ECO:0007669"/>
    <property type="project" value="UniProtKB-EC"/>
</dbReference>
<keyword evidence="8" id="KW-0326">Glycosidase</keyword>
<dbReference type="GO" id="GO:0009251">
    <property type="term" value="P:glucan catabolic process"/>
    <property type="evidence" value="ECO:0007669"/>
    <property type="project" value="TreeGrafter"/>
</dbReference>
<keyword evidence="7" id="KW-0119">Carbohydrate metabolism</keyword>
<comment type="caution">
    <text evidence="11">The sequence shown here is derived from an EMBL/GenBank/DDBJ whole genome shotgun (WGS) entry which is preliminary data.</text>
</comment>
<dbReference type="OrthoDB" id="2123594at2759"/>
<evidence type="ECO:0000313" key="12">
    <source>
        <dbReference type="Proteomes" id="UP000554235"/>
    </source>
</evidence>
<evidence type="ECO:0000256" key="2">
    <source>
        <dbReference type="ARBA" id="ARBA00004987"/>
    </source>
</evidence>
<dbReference type="Proteomes" id="UP000554235">
    <property type="component" value="Unassembled WGS sequence"/>
</dbReference>
<dbReference type="EC" id="3.2.1.21" evidence="4"/>
<reference evidence="11 12" key="1">
    <citation type="submission" date="2020-01" db="EMBL/GenBank/DDBJ databases">
        <title>Identification and distribution of gene clusters putatively required for synthesis of sphingolipid metabolism inhibitors in phylogenetically diverse species of the filamentous fungus Fusarium.</title>
        <authorList>
            <person name="Kim H.-S."/>
            <person name="Busman M."/>
            <person name="Brown D.W."/>
            <person name="Divon H."/>
            <person name="Uhlig S."/>
            <person name="Proctor R.H."/>
        </authorList>
    </citation>
    <scope>NUCLEOTIDE SEQUENCE [LARGE SCALE GENOMIC DNA]</scope>
    <source>
        <strain evidence="11 12">NRRL 20459</strain>
    </source>
</reference>
<dbReference type="InterPro" id="IPR050288">
    <property type="entry name" value="Cellulose_deg_GH3"/>
</dbReference>
<evidence type="ECO:0000256" key="8">
    <source>
        <dbReference type="ARBA" id="ARBA00023295"/>
    </source>
</evidence>
<keyword evidence="6" id="KW-0325">Glycoprotein</keyword>
<protein>
    <recommendedName>
        <fullName evidence="4">beta-glucosidase</fullName>
        <ecNumber evidence="4">3.2.1.21</ecNumber>
    </recommendedName>
</protein>
<proteinExistence type="inferred from homology"/>
<dbReference type="InterPro" id="IPR002772">
    <property type="entry name" value="Glyco_hydro_3_C"/>
</dbReference>
<dbReference type="InterPro" id="IPR001764">
    <property type="entry name" value="Glyco_hydro_3_N"/>
</dbReference>
<dbReference type="InterPro" id="IPR017853">
    <property type="entry name" value="GH"/>
</dbReference>
<dbReference type="PANTHER" id="PTHR42715:SF3">
    <property type="entry name" value="BETA-GLUCOSIDASE B-RELATED"/>
    <property type="match status" value="1"/>
</dbReference>
<dbReference type="AlphaFoldDB" id="A0A8H4PMC2"/>
<evidence type="ECO:0000259" key="10">
    <source>
        <dbReference type="SMART" id="SM01217"/>
    </source>
</evidence>
<accession>A0A8H4PMC2</accession>
<gene>
    <name evidence="11" type="ORF">FALBO_472</name>
</gene>
<comment type="pathway">
    <text evidence="2">Glycan metabolism; cellulose degradation.</text>
</comment>
<sequence length="647" mass="70982">MTNSLDISSMDDAVAAVKNGQSNVDDTAAALLSKLSIEERLWLLDGDEPFGPGLHAMTTKGFNHTPYIMGEVPRLNIPGVWFCDGPRGCVMGNSTAFPVPMARAASWDVALEERIGRAIGRECKAQGGNLFGGICVNLPRHPGWGRIQETYGEDPIILGKMGAAIAKGVQENVMACVKHLALNSMENARFKVDVRVDDDVYHEVYLPHFHVREADVDRPGHAILRSLIENEVLRGGSKPSKDVVFCEEHHLLARESATNSMVLLKNGPIDGKPLLPLQPDVASIAIVGWRANSENTGDKGSSNVRRPKVISPYQGIREVFPQANVTVKSSNDVAEVRRAAAAADVVVVVVGYDFRDEGEYTAPAFNATPGLSHVIPPDDGSEEAKSVITRLMNPAPKKEERGKDNYGFGTGGDRRSLRLRPDDVEVIRAAVEANQRTIVSIVAGGTVIIDEWKHLPKAIIFGWYPGCEGGHALADLLLGNSDFGGRLPFSIPTSERHLPEFDNDAELIKYERWYGQRLLDRLQVDAAYPLGFGMSYTTFAPSNLQVRKDEAGRERLLINVRVSNTGVRRGRYVAQVYGVVDAPEWPRRNLLGFEVIDLDRNEGKDVEIIASTRPFQRWNDGIWKCVSESVVIEVGAHSGDVESIKIT</sequence>
<evidence type="ECO:0000256" key="7">
    <source>
        <dbReference type="ARBA" id="ARBA00023277"/>
    </source>
</evidence>
<comment type="similarity">
    <text evidence="3">Belongs to the glycosyl hydrolase 3 family.</text>
</comment>